<proteinExistence type="predicted"/>
<dbReference type="Pfam" id="PF00990">
    <property type="entry name" value="GGDEF"/>
    <property type="match status" value="1"/>
</dbReference>
<dbReference type="InterPro" id="IPR029787">
    <property type="entry name" value="Nucleotide_cyclase"/>
</dbReference>
<feature type="transmembrane region" description="Helical" evidence="3">
    <location>
        <begin position="183"/>
        <end position="203"/>
    </location>
</feature>
<evidence type="ECO:0000313" key="6">
    <source>
        <dbReference type="EMBL" id="MCL1117959.1"/>
    </source>
</evidence>
<dbReference type="Pfam" id="PF07695">
    <property type="entry name" value="7TMR-DISM_7TM"/>
    <property type="match status" value="1"/>
</dbReference>
<dbReference type="PANTHER" id="PTHR45138">
    <property type="entry name" value="REGULATORY COMPONENTS OF SENSORY TRANSDUCTION SYSTEM"/>
    <property type="match status" value="1"/>
</dbReference>
<keyword evidence="7" id="KW-1185">Reference proteome</keyword>
<evidence type="ECO:0000256" key="3">
    <source>
        <dbReference type="SAM" id="Phobius"/>
    </source>
</evidence>
<dbReference type="InterPro" id="IPR043128">
    <property type="entry name" value="Rev_trsase/Diguanyl_cyclase"/>
</dbReference>
<dbReference type="Gene3D" id="3.30.70.270">
    <property type="match status" value="1"/>
</dbReference>
<dbReference type="SUPFAM" id="SSF55073">
    <property type="entry name" value="Nucleotide cyclase"/>
    <property type="match status" value="1"/>
</dbReference>
<feature type="domain" description="GGDEF" evidence="5">
    <location>
        <begin position="421"/>
        <end position="554"/>
    </location>
</feature>
<dbReference type="SMART" id="SM00267">
    <property type="entry name" value="GGDEF"/>
    <property type="match status" value="1"/>
</dbReference>
<organism evidence="6 7">
    <name type="scientific">Shewanella aestuarii</name>
    <dbReference type="NCBI Taxonomy" id="1028752"/>
    <lineage>
        <taxon>Bacteria</taxon>
        <taxon>Pseudomonadati</taxon>
        <taxon>Pseudomonadota</taxon>
        <taxon>Gammaproteobacteria</taxon>
        <taxon>Alteromonadales</taxon>
        <taxon>Shewanellaceae</taxon>
        <taxon>Shewanella</taxon>
    </lineage>
</organism>
<accession>A0ABT0L2L9</accession>
<feature type="transmembrane region" description="Helical" evidence="3">
    <location>
        <begin position="301"/>
        <end position="323"/>
    </location>
</feature>
<dbReference type="PROSITE" id="PS50887">
    <property type="entry name" value="GGDEF"/>
    <property type="match status" value="1"/>
</dbReference>
<feature type="transmembrane region" description="Helical" evidence="3">
    <location>
        <begin position="208"/>
        <end position="231"/>
    </location>
</feature>
<comment type="catalytic activity">
    <reaction evidence="2">
        <text>2 GTP = 3',3'-c-di-GMP + 2 diphosphate</text>
        <dbReference type="Rhea" id="RHEA:24898"/>
        <dbReference type="ChEBI" id="CHEBI:33019"/>
        <dbReference type="ChEBI" id="CHEBI:37565"/>
        <dbReference type="ChEBI" id="CHEBI:58805"/>
        <dbReference type="EC" id="2.7.7.65"/>
    </reaction>
</comment>
<dbReference type="CDD" id="cd01949">
    <property type="entry name" value="GGDEF"/>
    <property type="match status" value="1"/>
</dbReference>
<feature type="signal peptide" evidence="4">
    <location>
        <begin position="1"/>
        <end position="19"/>
    </location>
</feature>
<evidence type="ECO:0000256" key="1">
    <source>
        <dbReference type="ARBA" id="ARBA00012528"/>
    </source>
</evidence>
<comment type="caution">
    <text evidence="6">The sequence shown here is derived from an EMBL/GenBank/DDBJ whole genome shotgun (WGS) entry which is preliminary data.</text>
</comment>
<feature type="transmembrane region" description="Helical" evidence="3">
    <location>
        <begin position="332"/>
        <end position="352"/>
    </location>
</feature>
<dbReference type="InterPro" id="IPR050469">
    <property type="entry name" value="Diguanylate_Cyclase"/>
</dbReference>
<protein>
    <recommendedName>
        <fullName evidence="1">diguanylate cyclase</fullName>
        <ecNumber evidence="1">2.7.7.65</ecNumber>
    </recommendedName>
</protein>
<dbReference type="NCBIfam" id="TIGR00254">
    <property type="entry name" value="GGDEF"/>
    <property type="match status" value="1"/>
</dbReference>
<dbReference type="RefSeq" id="WP_188841769.1">
    <property type="nucleotide sequence ID" value="NZ_BMOT01000007.1"/>
</dbReference>
<feature type="transmembrane region" description="Helical" evidence="3">
    <location>
        <begin position="243"/>
        <end position="265"/>
    </location>
</feature>
<gene>
    <name evidence="6" type="ORF">L2689_12005</name>
</gene>
<dbReference type="PANTHER" id="PTHR45138:SF9">
    <property type="entry name" value="DIGUANYLATE CYCLASE DGCM-RELATED"/>
    <property type="match status" value="1"/>
</dbReference>
<dbReference type="EC" id="2.7.7.65" evidence="1"/>
<feature type="transmembrane region" description="Helical" evidence="3">
    <location>
        <begin position="277"/>
        <end position="295"/>
    </location>
</feature>
<dbReference type="Proteomes" id="UP001203212">
    <property type="component" value="Unassembled WGS sequence"/>
</dbReference>
<dbReference type="InterPro" id="IPR000160">
    <property type="entry name" value="GGDEF_dom"/>
</dbReference>
<reference evidence="6 7" key="1">
    <citation type="submission" date="2022-01" db="EMBL/GenBank/DDBJ databases">
        <title>Whole genome-based taxonomy of the Shewanellaceae.</title>
        <authorList>
            <person name="Martin-Rodriguez A.J."/>
        </authorList>
    </citation>
    <scope>NUCLEOTIDE SEQUENCE [LARGE SCALE GENOMIC DNA]</scope>
    <source>
        <strain evidence="6 7">JCM 17801</strain>
    </source>
</reference>
<feature type="chain" id="PRO_5045326302" description="diguanylate cyclase" evidence="4">
    <location>
        <begin position="20"/>
        <end position="556"/>
    </location>
</feature>
<dbReference type="EMBL" id="JAKILK010000006">
    <property type="protein sequence ID" value="MCL1117959.1"/>
    <property type="molecule type" value="Genomic_DNA"/>
</dbReference>
<evidence type="ECO:0000256" key="4">
    <source>
        <dbReference type="SAM" id="SignalP"/>
    </source>
</evidence>
<dbReference type="InterPro" id="IPR011623">
    <property type="entry name" value="7TMR_DISM_rcpt_extracell_dom1"/>
</dbReference>
<evidence type="ECO:0000313" key="7">
    <source>
        <dbReference type="Proteomes" id="UP001203212"/>
    </source>
</evidence>
<keyword evidence="3" id="KW-0472">Membrane</keyword>
<name>A0ABT0L2L9_9GAMM</name>
<sequence length="556" mass="61627">MAKSIVRFFCFLCSLVAIAAGATPYIEIDGSETIKLVEDNLWLKTQPQNSTPSFEQISHLFARAEPVSSTIGGTGAYVTKINISNTFSSQQARFVKLHSNYLDIGTAYWQPEQGEAIDLKSFGQMDGTNPKLAHSQAFSIALNNQANGTLWIYIQAKQFATPVTVTIYSEPAFYQDQFATNSISTITFSVMLTLGLIACFIYFRTQYLVTLACAGYIGLHGLGWFVASGSFGHLFNGLPFNPVYLGMLIFPFAIACACQFTKLLFNCQQDHPRLATAFNALALASIIVGILMLFMSFNDAFILSHVVAAVWTPLCIGTGLFMLSKNDFRAKYYLIGNLVYGLSLSFYIVSHLLKLNGNIYPELIVQIALTIDCACILMSLAEWLQIQQKEYRHSYAVSRIDPLTQIGNRFAQTEKLASLTGGYCLTFIDLDGFKAINDKHGHDMGDKCLIDTVDVIQNHLDRLGVIFRSGGDEFILVTDVADVEHSKRLVKTISTALLNADKALQQTKWQGIGFSFGIASSFETDSQSDCLALADQRMYQHKQDKKNARHAYTQTT</sequence>
<keyword evidence="3" id="KW-0812">Transmembrane</keyword>
<keyword evidence="3" id="KW-1133">Transmembrane helix</keyword>
<evidence type="ECO:0000256" key="2">
    <source>
        <dbReference type="ARBA" id="ARBA00034247"/>
    </source>
</evidence>
<feature type="transmembrane region" description="Helical" evidence="3">
    <location>
        <begin position="364"/>
        <end position="384"/>
    </location>
</feature>
<evidence type="ECO:0000259" key="5">
    <source>
        <dbReference type="PROSITE" id="PS50887"/>
    </source>
</evidence>
<keyword evidence="4" id="KW-0732">Signal</keyword>